<dbReference type="AlphaFoldDB" id="A0A0M5MHC1"/>
<dbReference type="STRING" id="224013.ACX27_19205"/>
<accession>A0A0M5MHC1</accession>
<gene>
    <name evidence="1" type="ORF">ACX27_19205</name>
</gene>
<proteinExistence type="predicted"/>
<keyword evidence="2" id="KW-1185">Reference proteome</keyword>
<dbReference type="EMBL" id="CP012036">
    <property type="protein sequence ID" value="ALF54488.1"/>
    <property type="molecule type" value="Genomic_DNA"/>
</dbReference>
<dbReference type="Proteomes" id="UP000062645">
    <property type="component" value="Chromosome"/>
</dbReference>
<sequence length="97" mass="11111">MKFQLQNFKLLFQNSKIKLQMLNYGAKTRNVSHFEITCAMRLRINSGAGISICNKTPVYLDIQQLQGGWGEVHGTHIKTFLRSLPELAQVESRYTLP</sequence>
<evidence type="ECO:0000313" key="2">
    <source>
        <dbReference type="Proteomes" id="UP000062645"/>
    </source>
</evidence>
<protein>
    <submittedName>
        <fullName evidence="1">Uncharacterized protein</fullName>
    </submittedName>
</protein>
<dbReference type="PATRIC" id="fig|224013.5.peg.4591"/>
<reference evidence="2" key="1">
    <citation type="submission" date="2015-07" db="EMBL/GenBank/DDBJ databases">
        <title>Genome Of Nitrogen-Fixing Cyanobacterium Nostoc piscinale CENA21 From Solimoes/Amazon River Floodplain Sediments And Comparative Genomics To Uncover Biosynthetic Natural Products Potential.</title>
        <authorList>
            <person name="Leao T.F."/>
            <person name="Leao P.N."/>
            <person name="Guimaraes P.I."/>
            <person name="de Melo A.G.C."/>
            <person name="Ramos R.T.J."/>
            <person name="Silva A."/>
            <person name="Fiore M.F."/>
            <person name="Schneider M.P.C."/>
        </authorList>
    </citation>
    <scope>NUCLEOTIDE SEQUENCE [LARGE SCALE GENOMIC DNA]</scope>
    <source>
        <strain evidence="2">CENA21</strain>
    </source>
</reference>
<organism evidence="1 2">
    <name type="scientific">Nostoc piscinale CENA21</name>
    <dbReference type="NCBI Taxonomy" id="224013"/>
    <lineage>
        <taxon>Bacteria</taxon>
        <taxon>Bacillati</taxon>
        <taxon>Cyanobacteriota</taxon>
        <taxon>Cyanophyceae</taxon>
        <taxon>Nostocales</taxon>
        <taxon>Nostocaceae</taxon>
        <taxon>Nostoc</taxon>
    </lineage>
</organism>
<reference evidence="1 2" key="2">
    <citation type="journal article" date="2016" name="Genome Announc.">
        <title>Draft Genome Sequence of the N2-Fixing Cyanobacterium Nostoc piscinale CENA21, Isolated from the Brazilian Amazon Floodplain.</title>
        <authorList>
            <person name="Leao T."/>
            <person name="Guimaraes P.I."/>
            <person name="de Melo A.G."/>
            <person name="Ramos R.T."/>
            <person name="Leao P.N."/>
            <person name="Silva A."/>
            <person name="Fiore M.F."/>
            <person name="Schneider M.P."/>
        </authorList>
    </citation>
    <scope>NUCLEOTIDE SEQUENCE [LARGE SCALE GENOMIC DNA]</scope>
    <source>
        <strain evidence="1 2">CENA21</strain>
    </source>
</reference>
<name>A0A0M5MHC1_9NOSO</name>
<dbReference type="KEGG" id="npz:ACX27_19205"/>
<evidence type="ECO:0000313" key="1">
    <source>
        <dbReference type="EMBL" id="ALF54488.1"/>
    </source>
</evidence>